<dbReference type="EMBL" id="CCKQ01010849">
    <property type="protein sequence ID" value="CDW82365.1"/>
    <property type="molecule type" value="Genomic_DNA"/>
</dbReference>
<dbReference type="Proteomes" id="UP000039865">
    <property type="component" value="Unassembled WGS sequence"/>
</dbReference>
<protein>
    <submittedName>
        <fullName evidence="2">Uncharacterized protein</fullName>
    </submittedName>
</protein>
<keyword evidence="1" id="KW-0175">Coiled coil</keyword>
<proteinExistence type="predicted"/>
<keyword evidence="3" id="KW-1185">Reference proteome</keyword>
<reference evidence="2 3" key="1">
    <citation type="submission" date="2014-06" db="EMBL/GenBank/DDBJ databases">
        <authorList>
            <person name="Swart Estienne"/>
        </authorList>
    </citation>
    <scope>NUCLEOTIDE SEQUENCE [LARGE SCALE GENOMIC DNA]</scope>
    <source>
        <strain evidence="2 3">130c</strain>
    </source>
</reference>
<accession>A0A078AJ74</accession>
<sequence length="163" mass="19500">MENLNYNYEFEDLYETEEQSNPKPMMMCFEFVTSNNNKVQEVKQEFIIDQNTSMFRPATRDESRLLITNNELSRDQNNLSELEQNLSNQSQVDEVEQIRQMALNIREVHIPIDMHENILELMYHPDEINNMSNTDDYGEASHIWPDFIEEDKIEEIKQVLFDK</sequence>
<evidence type="ECO:0000256" key="1">
    <source>
        <dbReference type="SAM" id="Coils"/>
    </source>
</evidence>
<feature type="coiled-coil region" evidence="1">
    <location>
        <begin position="65"/>
        <end position="92"/>
    </location>
</feature>
<evidence type="ECO:0000313" key="2">
    <source>
        <dbReference type="EMBL" id="CDW82365.1"/>
    </source>
</evidence>
<dbReference type="InParanoid" id="A0A078AJ74"/>
<name>A0A078AJ74_STYLE</name>
<gene>
    <name evidence="2" type="primary">Contig19686.g20876</name>
    <name evidence="2" type="ORF">STYLEM_11397</name>
</gene>
<evidence type="ECO:0000313" key="3">
    <source>
        <dbReference type="Proteomes" id="UP000039865"/>
    </source>
</evidence>
<organism evidence="2 3">
    <name type="scientific">Stylonychia lemnae</name>
    <name type="common">Ciliate</name>
    <dbReference type="NCBI Taxonomy" id="5949"/>
    <lineage>
        <taxon>Eukaryota</taxon>
        <taxon>Sar</taxon>
        <taxon>Alveolata</taxon>
        <taxon>Ciliophora</taxon>
        <taxon>Intramacronucleata</taxon>
        <taxon>Spirotrichea</taxon>
        <taxon>Stichotrichia</taxon>
        <taxon>Sporadotrichida</taxon>
        <taxon>Oxytrichidae</taxon>
        <taxon>Stylonychinae</taxon>
        <taxon>Stylonychia</taxon>
    </lineage>
</organism>
<dbReference type="AlphaFoldDB" id="A0A078AJ74"/>